<feature type="domain" description="DUF4082" evidence="1">
    <location>
        <begin position="49"/>
        <end position="167"/>
    </location>
</feature>
<dbReference type="InterPro" id="IPR025141">
    <property type="entry name" value="DUF4082"/>
</dbReference>
<dbReference type="RefSeq" id="WP_378959079.1">
    <property type="nucleotide sequence ID" value="NZ_JBHRXC010000001.1"/>
</dbReference>
<accession>A0ABV8NFL4</accession>
<protein>
    <submittedName>
        <fullName evidence="2">DUF4082 domain-containing protein</fullName>
    </submittedName>
</protein>
<keyword evidence="3" id="KW-1185">Reference proteome</keyword>
<dbReference type="Proteomes" id="UP001595792">
    <property type="component" value="Unassembled WGS sequence"/>
</dbReference>
<dbReference type="EMBL" id="JBHSBY010000022">
    <property type="protein sequence ID" value="MFC4195765.1"/>
    <property type="molecule type" value="Genomic_DNA"/>
</dbReference>
<dbReference type="Pfam" id="PF13313">
    <property type="entry name" value="DUF4082"/>
    <property type="match status" value="1"/>
</dbReference>
<proteinExistence type="predicted"/>
<organism evidence="2 3">
    <name type="scientific">Pedobacter jamesrossensis</name>
    <dbReference type="NCBI Taxonomy" id="1908238"/>
    <lineage>
        <taxon>Bacteria</taxon>
        <taxon>Pseudomonadati</taxon>
        <taxon>Bacteroidota</taxon>
        <taxon>Sphingobacteriia</taxon>
        <taxon>Sphingobacteriales</taxon>
        <taxon>Sphingobacteriaceae</taxon>
        <taxon>Pedobacter</taxon>
    </lineage>
</organism>
<evidence type="ECO:0000313" key="2">
    <source>
        <dbReference type="EMBL" id="MFC4195765.1"/>
    </source>
</evidence>
<evidence type="ECO:0000259" key="1">
    <source>
        <dbReference type="Pfam" id="PF13313"/>
    </source>
</evidence>
<reference evidence="3" key="1">
    <citation type="journal article" date="2019" name="Int. J. Syst. Evol. Microbiol.">
        <title>The Global Catalogue of Microorganisms (GCM) 10K type strain sequencing project: providing services to taxonomists for standard genome sequencing and annotation.</title>
        <authorList>
            <consortium name="The Broad Institute Genomics Platform"/>
            <consortium name="The Broad Institute Genome Sequencing Center for Infectious Disease"/>
            <person name="Wu L."/>
            <person name="Ma J."/>
        </authorList>
    </citation>
    <scope>NUCLEOTIDE SEQUENCE [LARGE SCALE GENOMIC DNA]</scope>
    <source>
        <strain evidence="3">CCM 8689</strain>
    </source>
</reference>
<name>A0ABV8NFL4_9SPHI</name>
<comment type="caution">
    <text evidence="2">The sequence shown here is derived from an EMBL/GenBank/DDBJ whole genome shotgun (WGS) entry which is preliminary data.</text>
</comment>
<sequence>MYRLFLLLLIALCGCTVLKNGTSYFGEDRIFGKHFNKTFKTEYREVGYRESAVELGIAIKPHKDGRIKGIRIKNPTKGYMRLSIWDADTRELIQTMNVNISDTINYNLFVCQIPITANKTYTISINVFKYYYYNLPFNPLPLHSSDVSLLYSVYEETPYQRFPSQNVASVYHGVIDIDAEFKIQ</sequence>
<evidence type="ECO:0000313" key="3">
    <source>
        <dbReference type="Proteomes" id="UP001595792"/>
    </source>
</evidence>
<dbReference type="PROSITE" id="PS51257">
    <property type="entry name" value="PROKAR_LIPOPROTEIN"/>
    <property type="match status" value="1"/>
</dbReference>
<gene>
    <name evidence="2" type="ORF">ACFOUY_03540</name>
</gene>